<reference evidence="3 4" key="1">
    <citation type="journal article" date="2017" name="BMC Biol.">
        <title>Genomic innovations, transcriptional plasticity and gene loss underlying the evolution and divergence of two highly polyphagous and invasive Helicoverpa pest species.</title>
        <authorList>
            <person name="Pearce S.L."/>
            <person name="Clarke D.F."/>
            <person name="East P.D."/>
            <person name="Elfekih S."/>
            <person name="Gordon K.H."/>
            <person name="Jermiin L.S."/>
            <person name="McGaughran A."/>
            <person name="Oakeshott J.G."/>
            <person name="Papanikolaou A."/>
            <person name="Perera O.P."/>
            <person name="Rane R.V."/>
            <person name="Richards S."/>
            <person name="Tay W.T."/>
            <person name="Walsh T.K."/>
            <person name="Anderson A."/>
            <person name="Anderson C.J."/>
            <person name="Asgari S."/>
            <person name="Board P.G."/>
            <person name="Bretschneider A."/>
            <person name="Campbell P.M."/>
            <person name="Chertemps T."/>
            <person name="Christeller J.T."/>
            <person name="Coppin C.W."/>
            <person name="Downes S.J."/>
            <person name="Duan G."/>
            <person name="Farnsworth C.A."/>
            <person name="Good R.T."/>
            <person name="Han L.B."/>
            <person name="Han Y.C."/>
            <person name="Hatje K."/>
            <person name="Horne I."/>
            <person name="Huang Y.P."/>
            <person name="Hughes D.S."/>
            <person name="Jacquin-Joly E."/>
            <person name="James W."/>
            <person name="Jhangiani S."/>
            <person name="Kollmar M."/>
            <person name="Kuwar S.S."/>
            <person name="Li S."/>
            <person name="Liu N.Y."/>
            <person name="Maibeche M.T."/>
            <person name="Miller J.R."/>
            <person name="Montagne N."/>
            <person name="Perry T."/>
            <person name="Qu J."/>
            <person name="Song S.V."/>
            <person name="Sutton G.G."/>
            <person name="Vogel H."/>
            <person name="Walenz B.P."/>
            <person name="Xu W."/>
            <person name="Zhang H.J."/>
            <person name="Zou Z."/>
            <person name="Batterham P."/>
            <person name="Edwards O.R."/>
            <person name="Feyereisen R."/>
            <person name="Gibbs R.A."/>
            <person name="Heckel D.G."/>
            <person name="McGrath A."/>
            <person name="Robin C."/>
            <person name="Scherer S.E."/>
            <person name="Worley K.C."/>
            <person name="Wu Y.D."/>
        </authorList>
    </citation>
    <scope>NUCLEOTIDE SEQUENCE [LARGE SCALE GENOMIC DNA]</scope>
    <source>
        <strain evidence="3">Harm_GR_Male_#8</strain>
        <tissue evidence="3">Whole organism</tissue>
    </source>
</reference>
<feature type="region of interest" description="Disordered" evidence="2">
    <location>
        <begin position="1"/>
        <end position="31"/>
    </location>
</feature>
<evidence type="ECO:0000256" key="1">
    <source>
        <dbReference type="SAM" id="Coils"/>
    </source>
</evidence>
<feature type="region of interest" description="Disordered" evidence="2">
    <location>
        <begin position="142"/>
        <end position="162"/>
    </location>
</feature>
<feature type="region of interest" description="Disordered" evidence="2">
    <location>
        <begin position="711"/>
        <end position="734"/>
    </location>
</feature>
<dbReference type="EMBL" id="KZ150448">
    <property type="protein sequence ID" value="PZC70834.1"/>
    <property type="molecule type" value="Genomic_DNA"/>
</dbReference>
<dbReference type="AlphaFoldDB" id="A0A2W1B9Y7"/>
<feature type="compositionally biased region" description="Basic and acidic residues" evidence="2">
    <location>
        <begin position="712"/>
        <end position="734"/>
    </location>
</feature>
<accession>A0A2W1B9Y7</accession>
<evidence type="ECO:0000256" key="2">
    <source>
        <dbReference type="SAM" id="MobiDB-lite"/>
    </source>
</evidence>
<organism evidence="3 4">
    <name type="scientific">Helicoverpa armigera</name>
    <name type="common">Cotton bollworm</name>
    <name type="synonym">Heliothis armigera</name>
    <dbReference type="NCBI Taxonomy" id="29058"/>
    <lineage>
        <taxon>Eukaryota</taxon>
        <taxon>Metazoa</taxon>
        <taxon>Ecdysozoa</taxon>
        <taxon>Arthropoda</taxon>
        <taxon>Hexapoda</taxon>
        <taxon>Insecta</taxon>
        <taxon>Pterygota</taxon>
        <taxon>Neoptera</taxon>
        <taxon>Endopterygota</taxon>
        <taxon>Lepidoptera</taxon>
        <taxon>Glossata</taxon>
        <taxon>Ditrysia</taxon>
        <taxon>Noctuoidea</taxon>
        <taxon>Noctuidae</taxon>
        <taxon>Heliothinae</taxon>
        <taxon>Helicoverpa</taxon>
    </lineage>
</organism>
<evidence type="ECO:0000313" key="3">
    <source>
        <dbReference type="EMBL" id="PZC70834.1"/>
    </source>
</evidence>
<feature type="compositionally biased region" description="Basic and acidic residues" evidence="2">
    <location>
        <begin position="147"/>
        <end position="159"/>
    </location>
</feature>
<keyword evidence="1" id="KW-0175">Coiled coil</keyword>
<gene>
    <name evidence="3" type="primary">HaOG214811</name>
    <name evidence="3" type="ORF">B5X24_HaOG214811</name>
</gene>
<dbReference type="OrthoDB" id="3936150at2759"/>
<protein>
    <submittedName>
        <fullName evidence="3">Uncharacterized protein</fullName>
    </submittedName>
</protein>
<proteinExistence type="predicted"/>
<sequence>MKFGRPEADISTAPPSIPIKRIPLTSKPKKPVKLKIRMPETTTAKYDINSIPKAHIDKFIEEYFKRFPRDNKDTNDINEHETKRLKRHVKLKKKHEHKSKHKKEDQDDELYVEIETHFDSKGMQGEKKKKLIRNLIDKIQNAIHSNADSKPDTNKENPVKKRRKLHFKKRIQDPLKHANHDHVLVNKYSIPLDSIIHRQLHPISKTVPMQESSPAIGTNTGEEWRKPFFGPTFLTNTKSINSAEMSEVEVDYNRVLDINGVPQRLQLPLNVELSDETYDTKSYYDVGKMKFFIKDIDGSGFSVGFNQYVDQAPDSETMRLFTGLENVLKTYHQTYDPNNDPVTTTETILNQDFNEGQYGALFPNDEHIIERRSLKNKGDYHSNEYKVIYDHNFMPYDDYRDIFDNNIIKTEKSPYSPKNHYKELPLVVDENIFDKNLKPAEIFGLANLFERKKRSINVKKISNLNSKIKLSRYLNTKAMATKRIFLNKKRNKRQINKIRIIATDLPHISKHSDENVFVVSDENVFADRAIVKEVETSEAEHDKQDDDFVPVYQSEDTLPQTFVTKIFDGRSRHNPLMSKYPHIFMEEISRSREEYLPNNALLFGKIPGLSKISENLDTEKTDEKIEVVTTTTNDTDPNMIKEQDIVNALLEPSPKANYKVTVKIIPKNSTGLHSGFKEVHTSINKRFNKNGLLYSSLVNVSEISKITKLNRSKSDGSVDLDHKDHHETSMSKKIRDQQERMQFLLKQHAKHINEQLNRLKKEKSNLESLIESDNITEIKYIDYDESNTYPKKYIPPTKEDTTVTTPVVQTTVVTSKPKEHTTVTTVHTTVPTTTQHTTTPSKDLSDKVKRNLITSIERNGNLTDQILKKIDRNTEILQAFLKKLTEKIHVITPAPVTEHIIKPTTVTYKPVHKKNENIPHEWNHQGIPFHQNMMIRKNESHITIPFVYALQQPILPQHKTNIPMAMANVVYHGHIHTNAGHIEQSQNLVHTEKDKPKIVNKIESNNQSRFFIDELENDYKVIQVGDVKKNREYNMVNLNGTLA</sequence>
<keyword evidence="4" id="KW-1185">Reference proteome</keyword>
<feature type="coiled-coil region" evidence="1">
    <location>
        <begin position="734"/>
        <end position="776"/>
    </location>
</feature>
<dbReference type="Proteomes" id="UP000249218">
    <property type="component" value="Unassembled WGS sequence"/>
</dbReference>
<name>A0A2W1B9Y7_HELAM</name>
<evidence type="ECO:0000313" key="4">
    <source>
        <dbReference type="Proteomes" id="UP000249218"/>
    </source>
</evidence>